<dbReference type="GO" id="GO:0004497">
    <property type="term" value="F:monooxygenase activity"/>
    <property type="evidence" value="ECO:0007669"/>
    <property type="project" value="UniProtKB-KW"/>
</dbReference>
<keyword evidence="6 8" id="KW-0503">Monooxygenase</keyword>
<dbReference type="InterPro" id="IPR001128">
    <property type="entry name" value="Cyt_P450"/>
</dbReference>
<dbReference type="FunFam" id="1.10.630.10:FF:000081">
    <property type="entry name" value="Cytochrome P450 CYP81N5"/>
    <property type="match status" value="1"/>
</dbReference>
<evidence type="ECO:0000313" key="10">
    <source>
        <dbReference type="EMBL" id="AIM45245.1"/>
    </source>
</evidence>
<dbReference type="InterPro" id="IPR017972">
    <property type="entry name" value="Cyt_P450_CS"/>
</dbReference>
<protein>
    <submittedName>
        <fullName evidence="10">Flavonoid 3' hydroxylase-like protein</fullName>
        <ecNumber evidence="10">1.14.13.21</ecNumber>
    </submittedName>
</protein>
<evidence type="ECO:0000256" key="6">
    <source>
        <dbReference type="ARBA" id="ARBA00023033"/>
    </source>
</evidence>
<dbReference type="GO" id="GO:0016705">
    <property type="term" value="F:oxidoreductase activity, acting on paired donors, with incorporation or reduction of molecular oxygen"/>
    <property type="evidence" value="ECO:0007669"/>
    <property type="project" value="InterPro"/>
</dbReference>
<keyword evidence="9" id="KW-0812">Transmembrane</keyword>
<dbReference type="Gene3D" id="1.10.630.10">
    <property type="entry name" value="Cytochrome P450"/>
    <property type="match status" value="1"/>
</dbReference>
<proteinExistence type="evidence at transcript level"/>
<evidence type="ECO:0000256" key="3">
    <source>
        <dbReference type="ARBA" id="ARBA00022723"/>
    </source>
</evidence>
<evidence type="ECO:0000256" key="9">
    <source>
        <dbReference type="SAM" id="Phobius"/>
    </source>
</evidence>
<name>A0A088FG01_FAGTA</name>
<feature type="transmembrane region" description="Helical" evidence="9">
    <location>
        <begin position="6"/>
        <end position="23"/>
    </location>
</feature>
<evidence type="ECO:0000256" key="1">
    <source>
        <dbReference type="ARBA" id="ARBA00010617"/>
    </source>
</evidence>
<keyword evidence="9" id="KW-1133">Transmembrane helix</keyword>
<dbReference type="GO" id="GO:0020037">
    <property type="term" value="F:heme binding"/>
    <property type="evidence" value="ECO:0007669"/>
    <property type="project" value="InterPro"/>
</dbReference>
<reference evidence="10" key="1">
    <citation type="submission" date="2014-08" db="EMBL/GenBank/DDBJ databases">
        <authorList>
            <person name="Li C.L."/>
            <person name="Zhou J."/>
            <person name="Wu Q."/>
            <person name="Chen H."/>
        </authorList>
    </citation>
    <scope>NUCLEOTIDE SEQUENCE</scope>
</reference>
<dbReference type="EMBL" id="KM271986">
    <property type="protein sequence ID" value="AIM45245.1"/>
    <property type="molecule type" value="mRNA"/>
</dbReference>
<dbReference type="Pfam" id="PF00067">
    <property type="entry name" value="p450"/>
    <property type="match status" value="1"/>
</dbReference>
<dbReference type="InterPro" id="IPR036396">
    <property type="entry name" value="Cyt_P450_sf"/>
</dbReference>
<dbReference type="AlphaFoldDB" id="A0A088FG01"/>
<dbReference type="InterPro" id="IPR002401">
    <property type="entry name" value="Cyt_P450_E_grp-I"/>
</dbReference>
<accession>A0A088FG01</accession>
<evidence type="ECO:0000256" key="4">
    <source>
        <dbReference type="ARBA" id="ARBA00023002"/>
    </source>
</evidence>
<organism evidence="10">
    <name type="scientific">Fagopyrum tataricum</name>
    <name type="common">Tartarian buckwheat</name>
    <name type="synonym">Polygonum tataricum</name>
    <dbReference type="NCBI Taxonomy" id="62330"/>
    <lineage>
        <taxon>Eukaryota</taxon>
        <taxon>Viridiplantae</taxon>
        <taxon>Streptophyta</taxon>
        <taxon>Embryophyta</taxon>
        <taxon>Tracheophyta</taxon>
        <taxon>Spermatophyta</taxon>
        <taxon>Magnoliopsida</taxon>
        <taxon>eudicotyledons</taxon>
        <taxon>Gunneridae</taxon>
        <taxon>Pentapetalae</taxon>
        <taxon>Caryophyllales</taxon>
        <taxon>Polygonaceae</taxon>
        <taxon>Polygonoideae</taxon>
        <taxon>Fagopyreae</taxon>
        <taxon>Fagopyrum</taxon>
    </lineage>
</organism>
<dbReference type="GO" id="GO:0005506">
    <property type="term" value="F:iron ion binding"/>
    <property type="evidence" value="ECO:0007669"/>
    <property type="project" value="InterPro"/>
</dbReference>
<evidence type="ECO:0000256" key="2">
    <source>
        <dbReference type="ARBA" id="ARBA00022617"/>
    </source>
</evidence>
<sequence>MEFYEMMIFYIFVAASIFFLFLFKRSRKITKNSNLPPSPPGLPIIGHLHLLKRDYYHRSLEELANQYGPTLYLRLGSCPVLVVSSPRAAEQCLTKNDVIFANRPNFMVGQVLGYDFSITPWAPYGELWRNLRRLITLEALSPNRIHQLAGIRQEEVRFITREMFLKGNQSGQIRVKADLNAAFLRLVRNVMVRIVSGKRWDDYGPEDDDLFKPTAFMTTYDFLPFLRWVGYDGMEKSFLELNWKRDEYLQGLLDEFKKKMNHQVKENGGVERKPFMVEELLALQKADPQYYTDDILKGILLVMYTAGTDTSARIMEWAMSLLLNHPTILRKARAEIDAHVPTTRLVEDSDLSNLPYLRCIIYETLRLYPVVSLLIPHFSSSETTIDGYRVPKGTVLVVNAWALHRNPEVWPEPLEFRPERFEGVEGNRDGFKFMPFGVGRRACPGANLGVKMVALTLATMIQGFEWENVEAGEVDVEEEGGGITMPKRSPLKAFCTPRSCMLDVLSMI</sequence>
<feature type="binding site" description="axial binding residue" evidence="7">
    <location>
        <position position="443"/>
    </location>
    <ligand>
        <name>heme</name>
        <dbReference type="ChEBI" id="CHEBI:30413"/>
    </ligand>
    <ligandPart>
        <name>Fe</name>
        <dbReference type="ChEBI" id="CHEBI:18248"/>
    </ligandPart>
</feature>
<comment type="cofactor">
    <cofactor evidence="7">
        <name>heme</name>
        <dbReference type="ChEBI" id="CHEBI:30413"/>
    </cofactor>
</comment>
<dbReference type="PANTHER" id="PTHR47947:SF13">
    <property type="entry name" value="CYTOCHROME P450, FAMILY 81, SUBFAMILY K, POLYPEPTIDE 1-RELATED"/>
    <property type="match status" value="1"/>
</dbReference>
<dbReference type="PRINTS" id="PR00463">
    <property type="entry name" value="EP450I"/>
</dbReference>
<evidence type="ECO:0000256" key="7">
    <source>
        <dbReference type="PIRSR" id="PIRSR602401-1"/>
    </source>
</evidence>
<dbReference type="InterPro" id="IPR050651">
    <property type="entry name" value="Plant_Cytochrome_P450_Monoox"/>
</dbReference>
<dbReference type="PANTHER" id="PTHR47947">
    <property type="entry name" value="CYTOCHROME P450 82C3-RELATED"/>
    <property type="match status" value="1"/>
</dbReference>
<dbReference type="PRINTS" id="PR00385">
    <property type="entry name" value="P450"/>
</dbReference>
<dbReference type="EC" id="1.14.13.21" evidence="10"/>
<keyword evidence="3 7" id="KW-0479">Metal-binding</keyword>
<dbReference type="SUPFAM" id="SSF48264">
    <property type="entry name" value="Cytochrome P450"/>
    <property type="match status" value="1"/>
</dbReference>
<keyword evidence="9" id="KW-0472">Membrane</keyword>
<keyword evidence="5 7" id="KW-0408">Iron</keyword>
<evidence type="ECO:0000256" key="8">
    <source>
        <dbReference type="RuleBase" id="RU000461"/>
    </source>
</evidence>
<comment type="similarity">
    <text evidence="1 8">Belongs to the cytochrome P450 family.</text>
</comment>
<dbReference type="PROSITE" id="PS00086">
    <property type="entry name" value="CYTOCHROME_P450"/>
    <property type="match status" value="1"/>
</dbReference>
<keyword evidence="4 8" id="KW-0560">Oxidoreductase</keyword>
<evidence type="ECO:0000256" key="5">
    <source>
        <dbReference type="ARBA" id="ARBA00023004"/>
    </source>
</evidence>
<keyword evidence="2 7" id="KW-0349">Heme</keyword>